<organism evidence="6 7">
    <name type="scientific">Arachis hypogaea</name>
    <name type="common">Peanut</name>
    <dbReference type="NCBI Taxonomy" id="3818"/>
    <lineage>
        <taxon>Eukaryota</taxon>
        <taxon>Viridiplantae</taxon>
        <taxon>Streptophyta</taxon>
        <taxon>Embryophyta</taxon>
        <taxon>Tracheophyta</taxon>
        <taxon>Spermatophyta</taxon>
        <taxon>Magnoliopsida</taxon>
        <taxon>eudicotyledons</taxon>
        <taxon>Gunneridae</taxon>
        <taxon>Pentapetalae</taxon>
        <taxon>rosids</taxon>
        <taxon>fabids</taxon>
        <taxon>Fabales</taxon>
        <taxon>Fabaceae</taxon>
        <taxon>Papilionoideae</taxon>
        <taxon>50 kb inversion clade</taxon>
        <taxon>dalbergioids sensu lato</taxon>
        <taxon>Dalbergieae</taxon>
        <taxon>Pterocarpus clade</taxon>
        <taxon>Arachis</taxon>
    </lineage>
</organism>
<feature type="compositionally biased region" description="Pro residues" evidence="4">
    <location>
        <begin position="174"/>
        <end position="190"/>
    </location>
</feature>
<feature type="region of interest" description="Disordered" evidence="4">
    <location>
        <begin position="146"/>
        <end position="212"/>
    </location>
</feature>
<keyword evidence="3" id="KW-0804">Transcription</keyword>
<evidence type="ECO:0000313" key="6">
    <source>
        <dbReference type="EMBL" id="RYQ95994.1"/>
    </source>
</evidence>
<evidence type="ECO:0000259" key="5">
    <source>
        <dbReference type="Pfam" id="PF14215"/>
    </source>
</evidence>
<reference evidence="6 7" key="1">
    <citation type="submission" date="2019-01" db="EMBL/GenBank/DDBJ databases">
        <title>Sequencing of cultivated peanut Arachis hypogaea provides insights into genome evolution and oil improvement.</title>
        <authorList>
            <person name="Chen X."/>
        </authorList>
    </citation>
    <scope>NUCLEOTIDE SEQUENCE [LARGE SCALE GENOMIC DNA]</scope>
    <source>
        <strain evidence="7">cv. Fuhuasheng</strain>
        <tissue evidence="6">Leaves</tissue>
    </source>
</reference>
<evidence type="ECO:0000256" key="3">
    <source>
        <dbReference type="ARBA" id="ARBA00023163"/>
    </source>
</evidence>
<dbReference type="PANTHER" id="PTHR46266">
    <property type="entry name" value="TRANSCRIPTION FACTOR TT8"/>
    <property type="match status" value="1"/>
</dbReference>
<evidence type="ECO:0000313" key="7">
    <source>
        <dbReference type="Proteomes" id="UP000289738"/>
    </source>
</evidence>
<feature type="compositionally biased region" description="Polar residues" evidence="4">
    <location>
        <begin position="193"/>
        <end position="204"/>
    </location>
</feature>
<protein>
    <recommendedName>
        <fullName evidence="5">Transcription factor MYC/MYB N-terminal domain-containing protein</fullName>
    </recommendedName>
</protein>
<proteinExistence type="predicted"/>
<accession>A0A444Y239</accession>
<dbReference type="AlphaFoldDB" id="A0A444Y239"/>
<comment type="caution">
    <text evidence="6">The sequence shown here is derived from an EMBL/GenBank/DDBJ whole genome shotgun (WGS) entry which is preliminary data.</text>
</comment>
<keyword evidence="1" id="KW-0805">Transcription regulation</keyword>
<sequence>MLPENFKEQHALSVRSIQWSYAIFWFTSSTQPIRVLSWGEGYYNGDIKTRKTGQGVELNSDQIGLQRSEQLRELYKSLKAVEASPQTKRPSAALSPKDLTDTEWYYLAIRVAAMNCIDGLSIGGRIACSGKKNGWAMDNNWRQSSYGHSGSSSSSWNSYPQPAYGQGSHAYEPQPTPYPTAQPYYAPPPTTQNCGHEQSYTSGEVTRPDNRRKLERKYSRIADADLFSLADADLH</sequence>
<dbReference type="Pfam" id="PF14215">
    <property type="entry name" value="bHLH-MYC_N"/>
    <property type="match status" value="1"/>
</dbReference>
<dbReference type="EMBL" id="SDMP01000018">
    <property type="protein sequence ID" value="RYQ95994.1"/>
    <property type="molecule type" value="Genomic_DNA"/>
</dbReference>
<evidence type="ECO:0000256" key="1">
    <source>
        <dbReference type="ARBA" id="ARBA00023015"/>
    </source>
</evidence>
<dbReference type="Proteomes" id="UP000289738">
    <property type="component" value="Chromosome B08"/>
</dbReference>
<gene>
    <name evidence="6" type="ORF">Ahy_B08g091421</name>
</gene>
<evidence type="ECO:0000256" key="4">
    <source>
        <dbReference type="SAM" id="MobiDB-lite"/>
    </source>
</evidence>
<keyword evidence="7" id="KW-1185">Reference proteome</keyword>
<feature type="domain" description="Transcription factor MYC/MYB N-terminal" evidence="5">
    <location>
        <begin position="14"/>
        <end position="147"/>
    </location>
</feature>
<dbReference type="InterPro" id="IPR025610">
    <property type="entry name" value="MYC/MYB_N"/>
</dbReference>
<evidence type="ECO:0000256" key="2">
    <source>
        <dbReference type="ARBA" id="ARBA00023159"/>
    </source>
</evidence>
<feature type="compositionally biased region" description="Low complexity" evidence="4">
    <location>
        <begin position="146"/>
        <end position="159"/>
    </location>
</feature>
<dbReference type="STRING" id="3818.A0A444Y239"/>
<name>A0A444Y239_ARAHY</name>
<dbReference type="PANTHER" id="PTHR46266:SF3">
    <property type="entry name" value="TRANSCRIPTION FACTOR EGL1"/>
    <property type="match status" value="1"/>
</dbReference>
<keyword evidence="2" id="KW-0010">Activator</keyword>